<keyword evidence="2" id="KW-1185">Reference proteome</keyword>
<organism evidence="1 2">
    <name type="scientific">Peribacillus huizhouensis</name>
    <dbReference type="NCBI Taxonomy" id="1501239"/>
    <lineage>
        <taxon>Bacteria</taxon>
        <taxon>Bacillati</taxon>
        <taxon>Bacillota</taxon>
        <taxon>Bacilli</taxon>
        <taxon>Bacillales</taxon>
        <taxon>Bacillaceae</taxon>
        <taxon>Peribacillus</taxon>
    </lineage>
</organism>
<reference evidence="1 2" key="1">
    <citation type="submission" date="2020-08" db="EMBL/GenBank/DDBJ databases">
        <title>Genomic Encyclopedia of Type Strains, Phase IV (KMG-IV): sequencing the most valuable type-strain genomes for metagenomic binning, comparative biology and taxonomic classification.</title>
        <authorList>
            <person name="Goeker M."/>
        </authorList>
    </citation>
    <scope>NUCLEOTIDE SEQUENCE [LARGE SCALE GENOMIC DNA]</scope>
    <source>
        <strain evidence="1 2">DSM 105481</strain>
    </source>
</reference>
<name>A0ABR6CL48_9BACI</name>
<proteinExistence type="predicted"/>
<gene>
    <name evidence="1" type="ORF">HNP81_001048</name>
</gene>
<dbReference type="Proteomes" id="UP000626697">
    <property type="component" value="Unassembled WGS sequence"/>
</dbReference>
<protein>
    <submittedName>
        <fullName evidence="1">Uncharacterized protein</fullName>
    </submittedName>
</protein>
<evidence type="ECO:0000313" key="1">
    <source>
        <dbReference type="EMBL" id="MBA9025765.1"/>
    </source>
</evidence>
<accession>A0ABR6CL48</accession>
<comment type="caution">
    <text evidence="1">The sequence shown here is derived from an EMBL/GenBank/DDBJ whole genome shotgun (WGS) entry which is preliminary data.</text>
</comment>
<dbReference type="EMBL" id="JACJHX010000002">
    <property type="protein sequence ID" value="MBA9025765.1"/>
    <property type="molecule type" value="Genomic_DNA"/>
</dbReference>
<sequence length="45" mass="4964">MKRGSGVHQFNSGTQIRNLARHAGKRRDGDYEVIGVAQTIASSRH</sequence>
<evidence type="ECO:0000313" key="2">
    <source>
        <dbReference type="Proteomes" id="UP000626697"/>
    </source>
</evidence>